<protein>
    <submittedName>
        <fullName evidence="3">Transmembrane protein</fullName>
    </submittedName>
</protein>
<dbReference type="AlphaFoldDB" id="A0A7E4W1X9"/>
<name>A0A7E4W1X9_PANRE</name>
<reference evidence="2" key="1">
    <citation type="journal article" date="2013" name="Genetics">
        <title>The draft genome and transcriptome of Panagrellus redivivus are shaped by the harsh demands of a free-living lifestyle.</title>
        <authorList>
            <person name="Srinivasan J."/>
            <person name="Dillman A.R."/>
            <person name="Macchietto M.G."/>
            <person name="Heikkinen L."/>
            <person name="Lakso M."/>
            <person name="Fracchia K.M."/>
            <person name="Antoshechkin I."/>
            <person name="Mortazavi A."/>
            <person name="Wong G."/>
            <person name="Sternberg P.W."/>
        </authorList>
    </citation>
    <scope>NUCLEOTIDE SEQUENCE [LARGE SCALE GENOMIC DNA]</scope>
    <source>
        <strain evidence="2">MT8872</strain>
    </source>
</reference>
<dbReference type="Proteomes" id="UP000492821">
    <property type="component" value="Unassembled WGS sequence"/>
</dbReference>
<evidence type="ECO:0000313" key="3">
    <source>
        <dbReference type="WBParaSite" id="Pan_g6146.t1"/>
    </source>
</evidence>
<sequence>MQHETLGAQQQHQQSFLLTPFLRMMLTVMMMLINLFHALSVVSFLPSVMKSWKLRGAIEIHALFQVLNSENSAIMAGLTDV</sequence>
<dbReference type="WBParaSite" id="Pan_g6146.t1">
    <property type="protein sequence ID" value="Pan_g6146.t1"/>
    <property type="gene ID" value="Pan_g6146"/>
</dbReference>
<organism evidence="2 3">
    <name type="scientific">Panagrellus redivivus</name>
    <name type="common">Microworm</name>
    <dbReference type="NCBI Taxonomy" id="6233"/>
    <lineage>
        <taxon>Eukaryota</taxon>
        <taxon>Metazoa</taxon>
        <taxon>Ecdysozoa</taxon>
        <taxon>Nematoda</taxon>
        <taxon>Chromadorea</taxon>
        <taxon>Rhabditida</taxon>
        <taxon>Tylenchina</taxon>
        <taxon>Panagrolaimomorpha</taxon>
        <taxon>Panagrolaimoidea</taxon>
        <taxon>Panagrolaimidae</taxon>
        <taxon>Panagrellus</taxon>
    </lineage>
</organism>
<evidence type="ECO:0000256" key="1">
    <source>
        <dbReference type="SAM" id="Phobius"/>
    </source>
</evidence>
<keyword evidence="1" id="KW-1133">Transmembrane helix</keyword>
<proteinExistence type="predicted"/>
<evidence type="ECO:0000313" key="2">
    <source>
        <dbReference type="Proteomes" id="UP000492821"/>
    </source>
</evidence>
<keyword evidence="1" id="KW-0812">Transmembrane</keyword>
<accession>A0A7E4W1X9</accession>
<keyword evidence="2" id="KW-1185">Reference proteome</keyword>
<reference evidence="3" key="2">
    <citation type="submission" date="2020-10" db="UniProtKB">
        <authorList>
            <consortium name="WormBaseParasite"/>
        </authorList>
    </citation>
    <scope>IDENTIFICATION</scope>
</reference>
<keyword evidence="1" id="KW-0472">Membrane</keyword>
<feature type="transmembrane region" description="Helical" evidence="1">
    <location>
        <begin position="24"/>
        <end position="45"/>
    </location>
</feature>